<dbReference type="Proteomes" id="UP001304461">
    <property type="component" value="Unassembled WGS sequence"/>
</dbReference>
<dbReference type="InterPro" id="IPR007345">
    <property type="entry name" value="Polysacch_pyruvyl_Trfase"/>
</dbReference>
<dbReference type="EMBL" id="JAYGHX010000004">
    <property type="protein sequence ID" value="MEA5391372.1"/>
    <property type="molecule type" value="Genomic_DNA"/>
</dbReference>
<feature type="domain" description="Polysaccharide pyruvyl transferase" evidence="2">
    <location>
        <begin position="15"/>
        <end position="318"/>
    </location>
</feature>
<evidence type="ECO:0000313" key="3">
    <source>
        <dbReference type="EMBL" id="MEA5391372.1"/>
    </source>
</evidence>
<gene>
    <name evidence="3" type="ORF">VB738_08880</name>
</gene>
<sequence length="498" mass="55152">MNPDAILFGAFERHNFGDLLMGFAFEKLLKQKGINTIHASILENDLTDCGGARVHSIFHLLASGLDRDIPILHVGGESASCTFNDALACDSPAPLPYQYKDVVSSEVHQRLGTDRTFPYLTPQYERIHEQLNTWGNRLFYGIGLTRLTDDSVHHESLRQTFAAATLISFRDAHSLRNARSLGVDHAIFSPDIVLSISRLMPVAHQPGQARYLLMHFNGEYLRRNAAALIHALSQIAPRFEGGLKIGLAGTANYHDSLDDFYRFKRLAAESSIAIEVLPSVDIFTICHQIANAAAIVSTSLHYRIVARSYGVPRITMNVHKVNCWAESNDGNFPYGVEPDTLATVINSLIDSIRPVDESAQAKDLRLIDDRIEAITGIIKAAAPNSERPRLRVVAAQPSSPAPDVWITSMVRCLDEREMSIKAQAEIIRAQNVVLTSKARLLRRLLHLLLVSCRRKHPWGSPSSSLVEQRAQEHSEGSVASGDPHHPINNGRVVQRMGP</sequence>
<reference evidence="3 4" key="1">
    <citation type="submission" date="2023-12" db="EMBL/GenBank/DDBJ databases">
        <title>Baltic Sea Cyanobacteria.</title>
        <authorList>
            <person name="Delbaje E."/>
            <person name="Fewer D.P."/>
            <person name="Shishido T.K."/>
        </authorList>
    </citation>
    <scope>NUCLEOTIDE SEQUENCE [LARGE SCALE GENOMIC DNA]</scope>
    <source>
        <strain evidence="3 4">UHCC 0139</strain>
    </source>
</reference>
<organism evidence="3 4">
    <name type="scientific">Cyanobium gracile UHCC 0139</name>
    <dbReference type="NCBI Taxonomy" id="3110308"/>
    <lineage>
        <taxon>Bacteria</taxon>
        <taxon>Bacillati</taxon>
        <taxon>Cyanobacteriota</taxon>
        <taxon>Cyanophyceae</taxon>
        <taxon>Synechococcales</taxon>
        <taxon>Prochlorococcaceae</taxon>
        <taxon>Cyanobium</taxon>
    </lineage>
</organism>
<dbReference type="Pfam" id="PF04230">
    <property type="entry name" value="PS_pyruv_trans"/>
    <property type="match status" value="1"/>
</dbReference>
<dbReference type="GO" id="GO:0016740">
    <property type="term" value="F:transferase activity"/>
    <property type="evidence" value="ECO:0007669"/>
    <property type="project" value="UniProtKB-KW"/>
</dbReference>
<accession>A0ABU5RUA4</accession>
<proteinExistence type="predicted"/>
<name>A0ABU5RUA4_9CYAN</name>
<keyword evidence="4" id="KW-1185">Reference proteome</keyword>
<feature type="region of interest" description="Disordered" evidence="1">
    <location>
        <begin position="456"/>
        <end position="498"/>
    </location>
</feature>
<protein>
    <submittedName>
        <fullName evidence="3">Polysaccharide pyruvyl transferase family protein</fullName>
    </submittedName>
</protein>
<evidence type="ECO:0000259" key="2">
    <source>
        <dbReference type="Pfam" id="PF04230"/>
    </source>
</evidence>
<evidence type="ECO:0000256" key="1">
    <source>
        <dbReference type="SAM" id="MobiDB-lite"/>
    </source>
</evidence>
<evidence type="ECO:0000313" key="4">
    <source>
        <dbReference type="Proteomes" id="UP001304461"/>
    </source>
</evidence>
<dbReference type="RefSeq" id="WP_323305402.1">
    <property type="nucleotide sequence ID" value="NZ_JAYGHX010000004.1"/>
</dbReference>
<comment type="caution">
    <text evidence="3">The sequence shown here is derived from an EMBL/GenBank/DDBJ whole genome shotgun (WGS) entry which is preliminary data.</text>
</comment>
<keyword evidence="3" id="KW-0808">Transferase</keyword>